<evidence type="ECO:0000313" key="4">
    <source>
        <dbReference type="Proteomes" id="UP000308652"/>
    </source>
</evidence>
<evidence type="ECO:0000256" key="1">
    <source>
        <dbReference type="SAM" id="Phobius"/>
    </source>
</evidence>
<dbReference type="OrthoDB" id="3012488at2759"/>
<keyword evidence="4" id="KW-1185">Reference proteome</keyword>
<feature type="transmembrane region" description="Helical" evidence="1">
    <location>
        <begin position="161"/>
        <end position="180"/>
    </location>
</feature>
<accession>A0A5C3LEZ0</accession>
<name>A0A5C3LEZ0_9AGAR</name>
<dbReference type="InterPro" id="IPR045339">
    <property type="entry name" value="DUF6534"/>
</dbReference>
<evidence type="ECO:0000313" key="3">
    <source>
        <dbReference type="EMBL" id="TFK31699.1"/>
    </source>
</evidence>
<feature type="domain" description="DUF6534" evidence="2">
    <location>
        <begin position="101"/>
        <end position="187"/>
    </location>
</feature>
<dbReference type="EMBL" id="ML213717">
    <property type="protein sequence ID" value="TFK31699.1"/>
    <property type="molecule type" value="Genomic_DNA"/>
</dbReference>
<protein>
    <recommendedName>
        <fullName evidence="2">DUF6534 domain-containing protein</fullName>
    </recommendedName>
</protein>
<dbReference type="Pfam" id="PF20152">
    <property type="entry name" value="DUF6534"/>
    <property type="match status" value="1"/>
</dbReference>
<keyword evidence="1" id="KW-1133">Transmembrane helix</keyword>
<gene>
    <name evidence="3" type="ORF">BDQ12DRAFT_671660</name>
</gene>
<sequence length="518" mass="55660">MDISIDETYGPAFIGLIVMSMFALYGDYLSTSALRLSLIQITNYGRPIVPLTGHWTLFGIIALFSKLFFTVQIFHMSSKKIRWWLASLVLFTIVPLGAFGAISDFTIASSLCALLHGRKSNIFSSTHKLLTTLIVYAINRCILTSVFTIAAVIAFETSTTSLWFLAIEFIMGKLYANSFLASLNSRNAVREVNLSHPRGSSANIPISGLGFEHNTTSLAAERSSLMFDTKKCGCWNCWKSNLALDKLWIKPNRGLGNPIGGAWGGRTARGGMSIESNGGGAGGPGTGMMDAGEEGCRVRRDRLSVSLAAVVRSGVWSDEFADSRGMTSSINSAFASLIAAGSVGRGSLDKADTTTEPFHSWSDASEARNPFFNLYGVDDILGSVRPCDTTFIRISPSSIPIPNAYVVLIGEACMHFVCSSSHIFFLIAKPFNDIFTFGVGGDIVLGCAMDNVRSLTTVKKEMTCLEEVQRMLIGTTVLEAFIGGCERSPISTLGDGCRGGCNGHDTACLTAGCNVTEV</sequence>
<evidence type="ECO:0000259" key="2">
    <source>
        <dbReference type="Pfam" id="PF20152"/>
    </source>
</evidence>
<dbReference type="PANTHER" id="PTHR40465:SF1">
    <property type="entry name" value="DUF6534 DOMAIN-CONTAINING PROTEIN"/>
    <property type="match status" value="1"/>
</dbReference>
<dbReference type="PANTHER" id="PTHR40465">
    <property type="entry name" value="CHROMOSOME 1, WHOLE GENOME SHOTGUN SEQUENCE"/>
    <property type="match status" value="1"/>
</dbReference>
<dbReference type="Proteomes" id="UP000308652">
    <property type="component" value="Unassembled WGS sequence"/>
</dbReference>
<proteinExistence type="predicted"/>
<reference evidence="3 4" key="1">
    <citation type="journal article" date="2019" name="Nat. Ecol. Evol.">
        <title>Megaphylogeny resolves global patterns of mushroom evolution.</title>
        <authorList>
            <person name="Varga T."/>
            <person name="Krizsan K."/>
            <person name="Foldi C."/>
            <person name="Dima B."/>
            <person name="Sanchez-Garcia M."/>
            <person name="Sanchez-Ramirez S."/>
            <person name="Szollosi G.J."/>
            <person name="Szarkandi J.G."/>
            <person name="Papp V."/>
            <person name="Albert L."/>
            <person name="Andreopoulos W."/>
            <person name="Angelini C."/>
            <person name="Antonin V."/>
            <person name="Barry K.W."/>
            <person name="Bougher N.L."/>
            <person name="Buchanan P."/>
            <person name="Buyck B."/>
            <person name="Bense V."/>
            <person name="Catcheside P."/>
            <person name="Chovatia M."/>
            <person name="Cooper J."/>
            <person name="Damon W."/>
            <person name="Desjardin D."/>
            <person name="Finy P."/>
            <person name="Geml J."/>
            <person name="Haridas S."/>
            <person name="Hughes K."/>
            <person name="Justo A."/>
            <person name="Karasinski D."/>
            <person name="Kautmanova I."/>
            <person name="Kiss B."/>
            <person name="Kocsube S."/>
            <person name="Kotiranta H."/>
            <person name="LaButti K.M."/>
            <person name="Lechner B.E."/>
            <person name="Liimatainen K."/>
            <person name="Lipzen A."/>
            <person name="Lukacs Z."/>
            <person name="Mihaltcheva S."/>
            <person name="Morgado L.N."/>
            <person name="Niskanen T."/>
            <person name="Noordeloos M.E."/>
            <person name="Ohm R.A."/>
            <person name="Ortiz-Santana B."/>
            <person name="Ovrebo C."/>
            <person name="Racz N."/>
            <person name="Riley R."/>
            <person name="Savchenko A."/>
            <person name="Shiryaev A."/>
            <person name="Soop K."/>
            <person name="Spirin V."/>
            <person name="Szebenyi C."/>
            <person name="Tomsovsky M."/>
            <person name="Tulloss R.E."/>
            <person name="Uehling J."/>
            <person name="Grigoriev I.V."/>
            <person name="Vagvolgyi C."/>
            <person name="Papp T."/>
            <person name="Martin F.M."/>
            <person name="Miettinen O."/>
            <person name="Hibbett D.S."/>
            <person name="Nagy L.G."/>
        </authorList>
    </citation>
    <scope>NUCLEOTIDE SEQUENCE [LARGE SCALE GENOMIC DNA]</scope>
    <source>
        <strain evidence="3 4">CBS 166.37</strain>
    </source>
</reference>
<feature type="transmembrane region" description="Helical" evidence="1">
    <location>
        <begin position="55"/>
        <end position="75"/>
    </location>
</feature>
<keyword evidence="1" id="KW-0812">Transmembrane</keyword>
<dbReference type="AlphaFoldDB" id="A0A5C3LEZ0"/>
<feature type="transmembrane region" description="Helical" evidence="1">
    <location>
        <begin position="12"/>
        <end position="34"/>
    </location>
</feature>
<feature type="transmembrane region" description="Helical" evidence="1">
    <location>
        <begin position="129"/>
        <end position="155"/>
    </location>
</feature>
<feature type="transmembrane region" description="Helical" evidence="1">
    <location>
        <begin position="81"/>
        <end position="108"/>
    </location>
</feature>
<keyword evidence="1" id="KW-0472">Membrane</keyword>
<organism evidence="3 4">
    <name type="scientific">Crucibulum laeve</name>
    <dbReference type="NCBI Taxonomy" id="68775"/>
    <lineage>
        <taxon>Eukaryota</taxon>
        <taxon>Fungi</taxon>
        <taxon>Dikarya</taxon>
        <taxon>Basidiomycota</taxon>
        <taxon>Agaricomycotina</taxon>
        <taxon>Agaricomycetes</taxon>
        <taxon>Agaricomycetidae</taxon>
        <taxon>Agaricales</taxon>
        <taxon>Agaricineae</taxon>
        <taxon>Nidulariaceae</taxon>
        <taxon>Crucibulum</taxon>
    </lineage>
</organism>
<dbReference type="STRING" id="68775.A0A5C3LEZ0"/>